<proteinExistence type="predicted"/>
<name>A0ABQ3TW60_STRHY</name>
<keyword evidence="3" id="KW-1185">Reference proteome</keyword>
<protein>
    <submittedName>
        <fullName evidence="2">Uncharacterized protein</fullName>
    </submittedName>
</protein>
<evidence type="ECO:0000313" key="3">
    <source>
        <dbReference type="Proteomes" id="UP001054854"/>
    </source>
</evidence>
<gene>
    <name evidence="2" type="ORF">TPA0910_19930</name>
</gene>
<evidence type="ECO:0000256" key="1">
    <source>
        <dbReference type="SAM" id="MobiDB-lite"/>
    </source>
</evidence>
<dbReference type="EMBL" id="BNEK01000003">
    <property type="protein sequence ID" value="GHJ27560.1"/>
    <property type="molecule type" value="Genomic_DNA"/>
</dbReference>
<dbReference type="Proteomes" id="UP001054854">
    <property type="component" value="Unassembled WGS sequence"/>
</dbReference>
<accession>A0ABQ3TW60</accession>
<feature type="region of interest" description="Disordered" evidence="1">
    <location>
        <begin position="15"/>
        <end position="57"/>
    </location>
</feature>
<reference evidence="2" key="1">
    <citation type="submission" date="2024-05" db="EMBL/GenBank/DDBJ databases">
        <title>Whole genome shotgun sequence of Streptomyces hygroscopicus NBRC 113678.</title>
        <authorList>
            <person name="Komaki H."/>
            <person name="Tamura T."/>
        </authorList>
    </citation>
    <scope>NUCLEOTIDE SEQUENCE</scope>
    <source>
        <strain evidence="2">N11-34</strain>
    </source>
</reference>
<organism evidence="2 3">
    <name type="scientific">Streptomyces hygroscopicus</name>
    <dbReference type="NCBI Taxonomy" id="1912"/>
    <lineage>
        <taxon>Bacteria</taxon>
        <taxon>Bacillati</taxon>
        <taxon>Actinomycetota</taxon>
        <taxon>Actinomycetes</taxon>
        <taxon>Kitasatosporales</taxon>
        <taxon>Streptomycetaceae</taxon>
        <taxon>Streptomyces</taxon>
        <taxon>Streptomyces violaceusniger group</taxon>
    </lineage>
</organism>
<evidence type="ECO:0000313" key="2">
    <source>
        <dbReference type="EMBL" id="GHJ27560.1"/>
    </source>
</evidence>
<sequence>MQAAAQCVTRGGLGQRLPRFPRLIPPASEFPRTTPRLARTVPAHGLPPSGSPVPDRP</sequence>
<comment type="caution">
    <text evidence="2">The sequence shown here is derived from an EMBL/GenBank/DDBJ whole genome shotgun (WGS) entry which is preliminary data.</text>
</comment>